<feature type="region of interest" description="Disordered" evidence="12">
    <location>
        <begin position="298"/>
        <end position="346"/>
    </location>
</feature>
<dbReference type="AlphaFoldDB" id="A0A132BD38"/>
<dbReference type="GO" id="GO:0034198">
    <property type="term" value="P:cellular response to amino acid starvation"/>
    <property type="evidence" value="ECO:0007669"/>
    <property type="project" value="TreeGrafter"/>
</dbReference>
<dbReference type="GO" id="GO:0051028">
    <property type="term" value="P:mRNA transport"/>
    <property type="evidence" value="ECO:0007669"/>
    <property type="project" value="UniProtKB-KW"/>
</dbReference>
<dbReference type="InParanoid" id="A0A132BD38"/>
<evidence type="ECO:0000256" key="5">
    <source>
        <dbReference type="ARBA" id="ARBA00022737"/>
    </source>
</evidence>
<dbReference type="RefSeq" id="XP_018064653.1">
    <property type="nucleotide sequence ID" value="XM_018218828.1"/>
</dbReference>
<feature type="repeat" description="WD" evidence="11">
    <location>
        <begin position="358"/>
        <end position="389"/>
    </location>
</feature>
<evidence type="ECO:0000313" key="13">
    <source>
        <dbReference type="EMBL" id="KUJ10298.1"/>
    </source>
</evidence>
<dbReference type="InterPro" id="IPR015943">
    <property type="entry name" value="WD40/YVTN_repeat-like_dom_sf"/>
</dbReference>
<dbReference type="InterPro" id="IPR036322">
    <property type="entry name" value="WD40_repeat_dom_sf"/>
</dbReference>
<evidence type="ECO:0000256" key="1">
    <source>
        <dbReference type="ARBA" id="ARBA00004567"/>
    </source>
</evidence>
<reference evidence="13 14" key="1">
    <citation type="submission" date="2015-10" db="EMBL/GenBank/DDBJ databases">
        <title>Full genome of DAOMC 229536 Phialocephala scopiformis, a fungal endophyte of spruce producing the potent anti-insectan compound rugulosin.</title>
        <authorList>
            <consortium name="DOE Joint Genome Institute"/>
            <person name="Walker A.K."/>
            <person name="Frasz S.L."/>
            <person name="Seifert K.A."/>
            <person name="Miller J.D."/>
            <person name="Mondo S.J."/>
            <person name="Labutti K."/>
            <person name="Lipzen A."/>
            <person name="Dockter R."/>
            <person name="Kennedy M."/>
            <person name="Grigoriev I.V."/>
            <person name="Spatafora J.W."/>
        </authorList>
    </citation>
    <scope>NUCLEOTIDE SEQUENCE [LARGE SCALE GENOMIC DNA]</scope>
    <source>
        <strain evidence="13 14">CBS 120377</strain>
    </source>
</reference>
<dbReference type="GO" id="GO:0035859">
    <property type="term" value="C:Seh1-associated complex"/>
    <property type="evidence" value="ECO:0007669"/>
    <property type="project" value="TreeGrafter"/>
</dbReference>
<dbReference type="SUPFAM" id="SSF50978">
    <property type="entry name" value="WD40 repeat-like"/>
    <property type="match status" value="1"/>
</dbReference>
<comment type="similarity">
    <text evidence="2">Belongs to the WD repeat SEC13 family.</text>
</comment>
<proteinExistence type="inferred from homology"/>
<evidence type="ECO:0000256" key="12">
    <source>
        <dbReference type="SAM" id="MobiDB-lite"/>
    </source>
</evidence>
<dbReference type="PANTHER" id="PTHR11024:SF3">
    <property type="entry name" value="NUCLEOPORIN SEH1"/>
    <property type="match status" value="1"/>
</dbReference>
<evidence type="ECO:0000256" key="8">
    <source>
        <dbReference type="ARBA" id="ARBA00023010"/>
    </source>
</evidence>
<evidence type="ECO:0000256" key="4">
    <source>
        <dbReference type="ARBA" id="ARBA00022574"/>
    </source>
</evidence>
<keyword evidence="4 11" id="KW-0853">WD repeat</keyword>
<evidence type="ECO:0000256" key="6">
    <source>
        <dbReference type="ARBA" id="ARBA00022816"/>
    </source>
</evidence>
<keyword evidence="8" id="KW-0811">Translocation</keyword>
<keyword evidence="10" id="KW-0539">Nucleus</keyword>
<evidence type="ECO:0000256" key="7">
    <source>
        <dbReference type="ARBA" id="ARBA00022927"/>
    </source>
</evidence>
<dbReference type="InterPro" id="IPR001680">
    <property type="entry name" value="WD40_rpt"/>
</dbReference>
<dbReference type="STRING" id="149040.A0A132BD38"/>
<evidence type="ECO:0000256" key="2">
    <source>
        <dbReference type="ARBA" id="ARBA00010102"/>
    </source>
</evidence>
<feature type="region of interest" description="Disordered" evidence="12">
    <location>
        <begin position="396"/>
        <end position="419"/>
    </location>
</feature>
<organism evidence="13 14">
    <name type="scientific">Mollisia scopiformis</name>
    <name type="common">Conifer needle endophyte fungus</name>
    <name type="synonym">Phialocephala scopiformis</name>
    <dbReference type="NCBI Taxonomy" id="149040"/>
    <lineage>
        <taxon>Eukaryota</taxon>
        <taxon>Fungi</taxon>
        <taxon>Dikarya</taxon>
        <taxon>Ascomycota</taxon>
        <taxon>Pezizomycotina</taxon>
        <taxon>Leotiomycetes</taxon>
        <taxon>Helotiales</taxon>
        <taxon>Mollisiaceae</taxon>
        <taxon>Mollisia</taxon>
    </lineage>
</organism>
<dbReference type="KEGG" id="psco:LY89DRAFT_723549"/>
<comment type="subcellular location">
    <subcellularLocation>
        <location evidence="1">Nucleus</location>
        <location evidence="1">Nuclear pore complex</location>
    </subcellularLocation>
</comment>
<accession>A0A132BD38</accession>
<dbReference type="SMART" id="SM00320">
    <property type="entry name" value="WD40"/>
    <property type="match status" value="4"/>
</dbReference>
<dbReference type="PROSITE" id="PS50082">
    <property type="entry name" value="WD_REPEATS_2"/>
    <property type="match status" value="2"/>
</dbReference>
<dbReference type="EMBL" id="KQ947429">
    <property type="protein sequence ID" value="KUJ10298.1"/>
    <property type="molecule type" value="Genomic_DNA"/>
</dbReference>
<dbReference type="GO" id="GO:1904263">
    <property type="term" value="P:positive regulation of TORC1 signaling"/>
    <property type="evidence" value="ECO:0007669"/>
    <property type="project" value="TreeGrafter"/>
</dbReference>
<keyword evidence="7" id="KW-0653">Protein transport</keyword>
<dbReference type="GO" id="GO:0015031">
    <property type="term" value="P:protein transport"/>
    <property type="evidence" value="ECO:0007669"/>
    <property type="project" value="UniProtKB-KW"/>
</dbReference>
<dbReference type="GeneID" id="28828554"/>
<evidence type="ECO:0000256" key="10">
    <source>
        <dbReference type="ARBA" id="ARBA00023242"/>
    </source>
</evidence>
<dbReference type="InterPro" id="IPR037363">
    <property type="entry name" value="Sec13/Seh1_fam"/>
</dbReference>
<evidence type="ECO:0000256" key="3">
    <source>
        <dbReference type="ARBA" id="ARBA00022448"/>
    </source>
</evidence>
<keyword evidence="6" id="KW-0509">mRNA transport</keyword>
<evidence type="ECO:0000313" key="14">
    <source>
        <dbReference type="Proteomes" id="UP000070700"/>
    </source>
</evidence>
<dbReference type="Pfam" id="PF00400">
    <property type="entry name" value="WD40"/>
    <property type="match status" value="3"/>
</dbReference>
<evidence type="ECO:0000256" key="9">
    <source>
        <dbReference type="ARBA" id="ARBA00023132"/>
    </source>
</evidence>
<keyword evidence="5" id="KW-0677">Repeat</keyword>
<keyword evidence="14" id="KW-1185">Reference proteome</keyword>
<feature type="compositionally biased region" description="Basic and acidic residues" evidence="12">
    <location>
        <begin position="304"/>
        <end position="319"/>
    </location>
</feature>
<dbReference type="PANTHER" id="PTHR11024">
    <property type="entry name" value="NUCLEAR PORE COMPLEX PROTEIN SEC13 / SEH1 FAMILY MEMBER"/>
    <property type="match status" value="1"/>
</dbReference>
<gene>
    <name evidence="13" type="ORF">LY89DRAFT_723549</name>
</gene>
<dbReference type="GO" id="GO:0005198">
    <property type="term" value="F:structural molecule activity"/>
    <property type="evidence" value="ECO:0007669"/>
    <property type="project" value="InterPro"/>
</dbReference>
<dbReference type="FunCoup" id="A0A132BD38">
    <property type="interactions" value="1180"/>
</dbReference>
<protein>
    <submittedName>
        <fullName evidence="13">WD40 repeat-like protein</fullName>
    </submittedName>
</protein>
<sequence length="419" mass="46809">MSPMMEDDPIDADQDGFMLLQHGHRDMVEAVAFNSYGDRFASGSVDGKIKVYNRHRDMSWNLCDTWGAHTAEILQIQWLPTAIHPSLLASIGTDGKFKLWVEDPTLSPQKGRRFNSHSSKPVFELRSPSRSPFLSFSISHNPETHHTYLALINRSGVLVVWENEFAENLESWTEVDSVNVCEKPGRGEETSFRVQFDPSLEPCYTALRHGVPRDALGIVVASMDRASIWRTKEVSHNVSLGHSSSKELYLAAELKGHRGLVRDVAWASGSMRGFDVVATACKDGFVRVFQVAATEGKGRRSRSRVAERDVSPRRREENGGQRNVPSGIGAGLAGARQRPEEGVREGEVMHVAKEVSKLDNNKMPVWRLHFDADGQMLASVGDDGKLLMWRREPNDLNKRISSQESPPGSMDNLPHYPAR</sequence>
<dbReference type="Proteomes" id="UP000070700">
    <property type="component" value="Unassembled WGS sequence"/>
</dbReference>
<dbReference type="GO" id="GO:0031080">
    <property type="term" value="C:nuclear pore outer ring"/>
    <property type="evidence" value="ECO:0007669"/>
    <property type="project" value="TreeGrafter"/>
</dbReference>
<dbReference type="OrthoDB" id="5566198at2759"/>
<feature type="repeat" description="WD" evidence="11">
    <location>
        <begin position="21"/>
        <end position="53"/>
    </location>
</feature>
<name>A0A132BD38_MOLSC</name>
<evidence type="ECO:0000256" key="11">
    <source>
        <dbReference type="PROSITE-ProRule" id="PRU00221"/>
    </source>
</evidence>
<dbReference type="PROSITE" id="PS50294">
    <property type="entry name" value="WD_REPEATS_REGION"/>
    <property type="match status" value="1"/>
</dbReference>
<keyword evidence="3" id="KW-0813">Transport</keyword>
<dbReference type="Gene3D" id="2.130.10.10">
    <property type="entry name" value="YVTN repeat-like/Quinoprotein amine dehydrogenase"/>
    <property type="match status" value="1"/>
</dbReference>
<keyword evidence="9" id="KW-0906">Nuclear pore complex</keyword>
<feature type="compositionally biased region" description="Basic and acidic residues" evidence="12">
    <location>
        <begin position="337"/>
        <end position="346"/>
    </location>
</feature>